<organism evidence="12 13">
    <name type="scientific">Populus trichocarpa</name>
    <name type="common">Western balsam poplar</name>
    <name type="synonym">Populus balsamifera subsp. trichocarpa</name>
    <dbReference type="NCBI Taxonomy" id="3694"/>
    <lineage>
        <taxon>Eukaryota</taxon>
        <taxon>Viridiplantae</taxon>
        <taxon>Streptophyta</taxon>
        <taxon>Embryophyta</taxon>
        <taxon>Tracheophyta</taxon>
        <taxon>Spermatophyta</taxon>
        <taxon>Magnoliopsida</taxon>
        <taxon>eudicotyledons</taxon>
        <taxon>Gunneridae</taxon>
        <taxon>Pentapetalae</taxon>
        <taxon>rosids</taxon>
        <taxon>fabids</taxon>
        <taxon>Malpighiales</taxon>
        <taxon>Salicaceae</taxon>
        <taxon>Saliceae</taxon>
        <taxon>Populus</taxon>
    </lineage>
</organism>
<dbReference type="GO" id="GO:0005634">
    <property type="term" value="C:nucleus"/>
    <property type="evidence" value="ECO:0007669"/>
    <property type="project" value="UniProtKB-SubCell"/>
</dbReference>
<keyword evidence="7 9" id="KW-0539">Nucleus</keyword>
<evidence type="ECO:0000259" key="11">
    <source>
        <dbReference type="PROSITE" id="PS51017"/>
    </source>
</evidence>
<dbReference type="Pfam" id="PF06203">
    <property type="entry name" value="CCT"/>
    <property type="match status" value="1"/>
</dbReference>
<dbReference type="PROSITE" id="PS50119">
    <property type="entry name" value="ZF_BBOX"/>
    <property type="match status" value="2"/>
</dbReference>
<gene>
    <name evidence="12" type="ORF">POPTR_001G323500</name>
</gene>
<dbReference type="GO" id="GO:0006355">
    <property type="term" value="P:regulation of DNA-templated transcription"/>
    <property type="evidence" value="ECO:0007669"/>
    <property type="project" value="UniProtKB-ARBA"/>
</dbReference>
<protein>
    <submittedName>
        <fullName evidence="12">Uncharacterized protein</fullName>
    </submittedName>
</protein>
<reference evidence="12 13" key="1">
    <citation type="journal article" date="2006" name="Science">
        <title>The genome of black cottonwood, Populus trichocarpa (Torr. &amp; Gray).</title>
        <authorList>
            <person name="Tuskan G.A."/>
            <person name="Difazio S."/>
            <person name="Jansson S."/>
            <person name="Bohlmann J."/>
            <person name="Grigoriev I."/>
            <person name="Hellsten U."/>
            <person name="Putnam N."/>
            <person name="Ralph S."/>
            <person name="Rombauts S."/>
            <person name="Salamov A."/>
            <person name="Schein J."/>
            <person name="Sterck L."/>
            <person name="Aerts A."/>
            <person name="Bhalerao R.R."/>
            <person name="Bhalerao R.P."/>
            <person name="Blaudez D."/>
            <person name="Boerjan W."/>
            <person name="Brun A."/>
            <person name="Brunner A."/>
            <person name="Busov V."/>
            <person name="Campbell M."/>
            <person name="Carlson J."/>
            <person name="Chalot M."/>
            <person name="Chapman J."/>
            <person name="Chen G.L."/>
            <person name="Cooper D."/>
            <person name="Coutinho P.M."/>
            <person name="Couturier J."/>
            <person name="Covert S."/>
            <person name="Cronk Q."/>
            <person name="Cunningham R."/>
            <person name="Davis J."/>
            <person name="Degroeve S."/>
            <person name="Dejardin A."/>
            <person name="Depamphilis C."/>
            <person name="Detter J."/>
            <person name="Dirks B."/>
            <person name="Dubchak I."/>
            <person name="Duplessis S."/>
            <person name="Ehlting J."/>
            <person name="Ellis B."/>
            <person name="Gendler K."/>
            <person name="Goodstein D."/>
            <person name="Gribskov M."/>
            <person name="Grimwood J."/>
            <person name="Groover A."/>
            <person name="Gunter L."/>
            <person name="Hamberger B."/>
            <person name="Heinze B."/>
            <person name="Helariutta Y."/>
            <person name="Henrissat B."/>
            <person name="Holligan D."/>
            <person name="Holt R."/>
            <person name="Huang W."/>
            <person name="Islam-Faridi N."/>
            <person name="Jones S."/>
            <person name="Jones-Rhoades M."/>
            <person name="Jorgensen R."/>
            <person name="Joshi C."/>
            <person name="Kangasjarvi J."/>
            <person name="Karlsson J."/>
            <person name="Kelleher C."/>
            <person name="Kirkpatrick R."/>
            <person name="Kirst M."/>
            <person name="Kohler A."/>
            <person name="Kalluri U."/>
            <person name="Larimer F."/>
            <person name="Leebens-Mack J."/>
            <person name="Leple J.C."/>
            <person name="Locascio P."/>
            <person name="Lou Y."/>
            <person name="Lucas S."/>
            <person name="Martin F."/>
            <person name="Montanini B."/>
            <person name="Napoli C."/>
            <person name="Nelson D.R."/>
            <person name="Nelson C."/>
            <person name="Nieminen K."/>
            <person name="Nilsson O."/>
            <person name="Pereda V."/>
            <person name="Peter G."/>
            <person name="Philippe R."/>
            <person name="Pilate G."/>
            <person name="Poliakov A."/>
            <person name="Razumovskaya J."/>
            <person name="Richardson P."/>
            <person name="Rinaldi C."/>
            <person name="Ritland K."/>
            <person name="Rouze P."/>
            <person name="Ryaboy D."/>
            <person name="Schmutz J."/>
            <person name="Schrader J."/>
            <person name="Segerman B."/>
            <person name="Shin H."/>
            <person name="Siddiqui A."/>
            <person name="Sterky F."/>
            <person name="Terry A."/>
            <person name="Tsai C.J."/>
            <person name="Uberbacher E."/>
            <person name="Unneberg P."/>
            <person name="Vahala J."/>
            <person name="Wall K."/>
            <person name="Wessler S."/>
            <person name="Yang G."/>
            <person name="Yin T."/>
            <person name="Douglas C."/>
            <person name="Marra M."/>
            <person name="Sandberg G."/>
            <person name="Van de Peer Y."/>
            <person name="Rokhsar D."/>
        </authorList>
    </citation>
    <scope>NUCLEOTIDE SEQUENCE [LARGE SCALE GENOMIC DNA]</scope>
    <source>
        <strain evidence="13">cv. Nisqually</strain>
    </source>
</reference>
<dbReference type="EMBL" id="CM009290">
    <property type="protein sequence ID" value="RQO85616.1"/>
    <property type="molecule type" value="Genomic_DNA"/>
</dbReference>
<dbReference type="PANTHER" id="PTHR31717:SF65">
    <property type="entry name" value="ZINC FINGER PROTEIN CONSTANS-LIKE 14-LIKE"/>
    <property type="match status" value="1"/>
</dbReference>
<dbReference type="AlphaFoldDB" id="A0A3N7ED73"/>
<sequence length="446" mass="50184">MIMEKCLNSKQKKDCFLFLPCEFCNSKAAILYCRADSAKLCLPCDQQIHSSNTLSLKHVRSQICDNCRAEPASIHCSNDNLFLCQDCDWDSHNSSFSVSSLHNRNPVEGFMGCPPVVELASLFGFDFKSDFFVDSDPGSCSFEQEAVNFQDFAVSSDDFSVLSSSGKSRQEVYKQLVEMGKRGMVRVNGDGAELGPDTPPSRCAVQWNLESLELENGDEELLHQQTPFTSLLMLPNHVDASENDCVSDLGFMWDCNYTHQGAQAWDFQLGTSLDCTIPGPQEEGYDVKDPGFMVKNYVDFTEDGAFATQKVLDDGHVTSCCSSTCEDNLSKNSCSNQQLSRYKPPTENCNNTPLIGLSPESMPGEPNAHIQVMEQPSLTWFETLNEVRQKGDAGLFAQNRGNAMLRYREKKKNRRYDKRIRYESRKARADTRKRVKGRFVKAIENY</sequence>
<dbReference type="InterPro" id="IPR049808">
    <property type="entry name" value="CONSTANS-like_Bbox1"/>
</dbReference>
<dbReference type="PANTHER" id="PTHR31717">
    <property type="entry name" value="ZINC FINGER PROTEIN CONSTANS-LIKE 10"/>
    <property type="match status" value="1"/>
</dbReference>
<dbReference type="SMART" id="SM00336">
    <property type="entry name" value="BBOX"/>
    <property type="match status" value="2"/>
</dbReference>
<evidence type="ECO:0000256" key="1">
    <source>
        <dbReference type="ARBA" id="ARBA00004123"/>
    </source>
</evidence>
<feature type="domain" description="CCT" evidence="11">
    <location>
        <begin position="400"/>
        <end position="442"/>
    </location>
</feature>
<evidence type="ECO:0000256" key="5">
    <source>
        <dbReference type="ARBA" id="ARBA00022771"/>
    </source>
</evidence>
<evidence type="ECO:0000313" key="12">
    <source>
        <dbReference type="EMBL" id="RQO85616.1"/>
    </source>
</evidence>
<dbReference type="InterPro" id="IPR010402">
    <property type="entry name" value="CCT_domain"/>
</dbReference>
<accession>A0A3N7ED73</accession>
<dbReference type="GO" id="GO:0008270">
    <property type="term" value="F:zinc ion binding"/>
    <property type="evidence" value="ECO:0007669"/>
    <property type="project" value="UniProtKB-KW"/>
</dbReference>
<evidence type="ECO:0000256" key="3">
    <source>
        <dbReference type="ARBA" id="ARBA00022723"/>
    </source>
</evidence>
<dbReference type="InterPro" id="IPR000315">
    <property type="entry name" value="Znf_B-box"/>
</dbReference>
<keyword evidence="3" id="KW-0479">Metal-binding</keyword>
<dbReference type="Proteomes" id="UP000006729">
    <property type="component" value="Chromosome 1"/>
</dbReference>
<dbReference type="PROSITE" id="PS51017">
    <property type="entry name" value="CCT"/>
    <property type="match status" value="1"/>
</dbReference>
<keyword evidence="6" id="KW-0862">Zinc</keyword>
<dbReference type="CDD" id="cd19821">
    <property type="entry name" value="Bbox1_BBX-like"/>
    <property type="match status" value="1"/>
</dbReference>
<evidence type="ECO:0000256" key="4">
    <source>
        <dbReference type="ARBA" id="ARBA00022737"/>
    </source>
</evidence>
<evidence type="ECO:0000256" key="8">
    <source>
        <dbReference type="PROSITE-ProRule" id="PRU00024"/>
    </source>
</evidence>
<evidence type="ECO:0000256" key="6">
    <source>
        <dbReference type="ARBA" id="ARBA00022833"/>
    </source>
</evidence>
<proteinExistence type="inferred from homology"/>
<comment type="similarity">
    <text evidence="2">Belongs to the CONSTANS family.</text>
</comment>
<dbReference type="InParanoid" id="A0A3N7ED73"/>
<keyword evidence="5 8" id="KW-0863">Zinc-finger</keyword>
<evidence type="ECO:0000256" key="2">
    <source>
        <dbReference type="ARBA" id="ARBA00010024"/>
    </source>
</evidence>
<keyword evidence="4" id="KW-0677">Repeat</keyword>
<feature type="domain" description="B box-type" evidence="10">
    <location>
        <begin position="59"/>
        <end position="107"/>
    </location>
</feature>
<keyword evidence="13" id="KW-1185">Reference proteome</keyword>
<evidence type="ECO:0000256" key="7">
    <source>
        <dbReference type="ARBA" id="ARBA00023242"/>
    </source>
</evidence>
<comment type="subcellular location">
    <subcellularLocation>
        <location evidence="1 9">Nucleus</location>
    </subcellularLocation>
</comment>
<feature type="domain" description="B box-type" evidence="10">
    <location>
        <begin position="21"/>
        <end position="63"/>
    </location>
</feature>
<dbReference type="Pfam" id="PF00643">
    <property type="entry name" value="zf-B_box"/>
    <property type="match status" value="1"/>
</dbReference>
<evidence type="ECO:0000256" key="9">
    <source>
        <dbReference type="PROSITE-ProRule" id="PRU00357"/>
    </source>
</evidence>
<evidence type="ECO:0000259" key="10">
    <source>
        <dbReference type="PROSITE" id="PS50119"/>
    </source>
</evidence>
<evidence type="ECO:0000313" key="13">
    <source>
        <dbReference type="Proteomes" id="UP000006729"/>
    </source>
</evidence>
<name>A0A3N7ED73_POPTR</name>